<dbReference type="GO" id="GO:0042605">
    <property type="term" value="F:peptide antigen binding"/>
    <property type="evidence" value="ECO:0007669"/>
    <property type="project" value="TreeGrafter"/>
</dbReference>
<evidence type="ECO:0000256" key="1">
    <source>
        <dbReference type="ARBA" id="ARBA00022729"/>
    </source>
</evidence>
<dbReference type="InterPro" id="IPR051006">
    <property type="entry name" value="TCR_variable_domain"/>
</dbReference>
<dbReference type="PANTHER" id="PTHR19343:SF26">
    <property type="entry name" value="T CELL RECEPTOR ALPHA VARIABLE 1-1"/>
    <property type="match status" value="1"/>
</dbReference>
<feature type="non-terminal residue" evidence="7">
    <location>
        <position position="1"/>
    </location>
</feature>
<evidence type="ECO:0000256" key="4">
    <source>
        <dbReference type="ARBA" id="ARBA00023170"/>
    </source>
</evidence>
<feature type="non-terminal residue" evidence="7">
    <location>
        <position position="92"/>
    </location>
</feature>
<keyword evidence="3" id="KW-1064">Adaptive immunity</keyword>
<keyword evidence="4" id="KW-0675">Receptor</keyword>
<dbReference type="Proteomes" id="UP000537039">
    <property type="component" value="Unassembled WGS sequence"/>
</dbReference>
<proteinExistence type="predicted"/>
<reference evidence="7 8" key="1">
    <citation type="submission" date="2019-09" db="EMBL/GenBank/DDBJ databases">
        <title>Bird 10,000 Genomes (B10K) Project - Family phase.</title>
        <authorList>
            <person name="Zhang G."/>
        </authorList>
    </citation>
    <scope>NUCLEOTIDE SEQUENCE [LARGE SCALE GENOMIC DNA]</scope>
    <source>
        <strain evidence="7">B10K-DU-001-47</strain>
        <tissue evidence="7">Muscle</tissue>
    </source>
</reference>
<evidence type="ECO:0000256" key="6">
    <source>
        <dbReference type="ARBA" id="ARBA00043266"/>
    </source>
</evidence>
<evidence type="ECO:0000256" key="3">
    <source>
        <dbReference type="ARBA" id="ARBA00023130"/>
    </source>
</evidence>
<dbReference type="AlphaFoldDB" id="A0A7L0AU01"/>
<dbReference type="InterPro" id="IPR013783">
    <property type="entry name" value="Ig-like_fold"/>
</dbReference>
<dbReference type="Gene3D" id="2.60.40.10">
    <property type="entry name" value="Immunoglobulins"/>
    <property type="match status" value="1"/>
</dbReference>
<evidence type="ECO:0000313" key="7">
    <source>
        <dbReference type="EMBL" id="NXJ38413.1"/>
    </source>
</evidence>
<evidence type="ECO:0000256" key="2">
    <source>
        <dbReference type="ARBA" id="ARBA00022859"/>
    </source>
</evidence>
<dbReference type="GO" id="GO:0042101">
    <property type="term" value="C:T cell receptor complex"/>
    <property type="evidence" value="ECO:0007669"/>
    <property type="project" value="UniProtKB-KW"/>
</dbReference>
<keyword evidence="2" id="KW-0391">Immunity</keyword>
<accession>A0A7L0AU01</accession>
<keyword evidence="5" id="KW-0393">Immunoglobulin domain</keyword>
<dbReference type="SUPFAM" id="SSF48726">
    <property type="entry name" value="Immunoglobulin"/>
    <property type="match status" value="1"/>
</dbReference>
<keyword evidence="8" id="KW-1185">Reference proteome</keyword>
<organism evidence="7 8">
    <name type="scientific">Ciconia maguari</name>
    <dbReference type="NCBI Taxonomy" id="52777"/>
    <lineage>
        <taxon>Eukaryota</taxon>
        <taxon>Metazoa</taxon>
        <taxon>Chordata</taxon>
        <taxon>Craniata</taxon>
        <taxon>Vertebrata</taxon>
        <taxon>Euteleostomi</taxon>
        <taxon>Archelosauria</taxon>
        <taxon>Archosauria</taxon>
        <taxon>Dinosauria</taxon>
        <taxon>Saurischia</taxon>
        <taxon>Theropoda</taxon>
        <taxon>Coelurosauria</taxon>
        <taxon>Aves</taxon>
        <taxon>Neognathae</taxon>
        <taxon>Neoaves</taxon>
        <taxon>Aequornithes</taxon>
        <taxon>Ciconiiformes</taxon>
        <taxon>Ciconiidae</taxon>
        <taxon>Ciconia</taxon>
    </lineage>
</organism>
<keyword evidence="1" id="KW-0732">Signal</keyword>
<sequence length="92" mass="10247">GKTTVSQQKGLVMVEERGTFQTNCSYQICHFVAMLWYQQRGGQTPHLLSYHIAAGPKQSSQLTTCLNTTGKYKLQQLEEFEVSDAGLCLCSV</sequence>
<keyword evidence="6" id="KW-1279">T cell receptor</keyword>
<evidence type="ECO:0000256" key="5">
    <source>
        <dbReference type="ARBA" id="ARBA00023319"/>
    </source>
</evidence>
<dbReference type="InterPro" id="IPR036179">
    <property type="entry name" value="Ig-like_dom_sf"/>
</dbReference>
<name>A0A7L0AU01_9AVES</name>
<dbReference type="EMBL" id="VXAE01010380">
    <property type="protein sequence ID" value="NXJ38413.1"/>
    <property type="molecule type" value="Genomic_DNA"/>
</dbReference>
<protein>
    <submittedName>
        <fullName evidence="7">TVA12 protein</fullName>
    </submittedName>
</protein>
<evidence type="ECO:0000313" key="8">
    <source>
        <dbReference type="Proteomes" id="UP000537039"/>
    </source>
</evidence>
<gene>
    <name evidence="7" type="primary">Trav12</name>
    <name evidence="7" type="ORF">CICMAG_R08514</name>
</gene>
<dbReference type="GO" id="GO:0002250">
    <property type="term" value="P:adaptive immune response"/>
    <property type="evidence" value="ECO:0007669"/>
    <property type="project" value="UniProtKB-KW"/>
</dbReference>
<dbReference type="PANTHER" id="PTHR19343">
    <property type="entry name" value="T CELL RECEPTOR ALPHA VARIABLE 1-2"/>
    <property type="match status" value="1"/>
</dbReference>
<comment type="caution">
    <text evidence="7">The sequence shown here is derived from an EMBL/GenBank/DDBJ whole genome shotgun (WGS) entry which is preliminary data.</text>
</comment>